<name>A0A2M9Q8M6_9BACI</name>
<evidence type="ECO:0000313" key="1">
    <source>
        <dbReference type="EMBL" id="PJO44420.1"/>
    </source>
</evidence>
<accession>A0A2M9Q8M6</accession>
<sequence>MNRLSDFVSDNNFITKIKGAFTNLKDDINFEAYNSRQKIKDLLDLHVDNNQFLNSLIEKSKDSSGIISGERGTGKTHLLLLANDNLNSTLKDNKTLSIYINLKNISFPEKVDEELFNRIFSIHIYEQLQFQILRLLRNLDSDTFLEEIKLLFRKDERAAIKALKNALFLLIDFKNVSRLGGNEFSYLSSGNFTLDTRIAEIEEICSKVNTSIKASDLTLSSELFSKRVNESSESLSKSGDYLSYLNLTSVKQNLVTLTNTLSINAITIYVDEWEKIYQNENVQKYTANFIDKINGDPIHFWIAYVPGRGNLYQLIRGADLPHLIDLDTSLIYEESIHEKSRCINYFKEFVHNRLNKFLPSYTVNYNTLFRSDDVFQELVIASMGNSRDFGIMLSHCIDAYFAYRADALIQGRPFQYINKDMIETSIKRHGETKKSNIQLNNKSNIILKDIESFCLDKKSSHFAIKITQENIELLKLPEFSELFYQRLIHVRKKEVSTKEGLSERINIYAVDFSSTYNLHKSENRFSFWLDSKPIHDKVRRYVYSLNNIIEKISLAAGESLQCKSCKKIVNVNLHQKAYEKNICPICFENLY</sequence>
<reference evidence="1 2" key="1">
    <citation type="submission" date="2017-11" db="EMBL/GenBank/DDBJ databases">
        <title>Bacterial isolate from king chilli rhizosphere.</title>
        <authorList>
            <person name="Takhelmayum P."/>
            <person name="Sarangthem I."/>
        </authorList>
    </citation>
    <scope>NUCLEOTIDE SEQUENCE [LARGE SCALE GENOMIC DNA]</scope>
    <source>
        <strain evidence="2">t26</strain>
    </source>
</reference>
<dbReference type="Proteomes" id="UP000232101">
    <property type="component" value="Unassembled WGS sequence"/>
</dbReference>
<evidence type="ECO:0000313" key="2">
    <source>
        <dbReference type="Proteomes" id="UP000232101"/>
    </source>
</evidence>
<dbReference type="RefSeq" id="WP_100542651.1">
    <property type="nucleotide sequence ID" value="NZ_CP158849.1"/>
</dbReference>
<comment type="caution">
    <text evidence="1">The sequence shown here is derived from an EMBL/GenBank/DDBJ whole genome shotgun (WGS) entry which is preliminary data.</text>
</comment>
<organism evidence="1 2">
    <name type="scientific">Lysinibacillus xylanilyticus</name>
    <dbReference type="NCBI Taxonomy" id="582475"/>
    <lineage>
        <taxon>Bacteria</taxon>
        <taxon>Bacillati</taxon>
        <taxon>Bacillota</taxon>
        <taxon>Bacilli</taxon>
        <taxon>Bacillales</taxon>
        <taxon>Bacillaceae</taxon>
        <taxon>Lysinibacillus</taxon>
    </lineage>
</organism>
<protein>
    <submittedName>
        <fullName evidence="1">Uncharacterized protein</fullName>
    </submittedName>
</protein>
<dbReference type="EMBL" id="PHQY01000344">
    <property type="protein sequence ID" value="PJO44420.1"/>
    <property type="molecule type" value="Genomic_DNA"/>
</dbReference>
<dbReference type="Gene3D" id="3.40.50.300">
    <property type="entry name" value="P-loop containing nucleotide triphosphate hydrolases"/>
    <property type="match status" value="1"/>
</dbReference>
<proteinExistence type="predicted"/>
<dbReference type="InterPro" id="IPR027417">
    <property type="entry name" value="P-loop_NTPase"/>
</dbReference>
<gene>
    <name evidence="1" type="ORF">CWD94_06795</name>
</gene>
<dbReference type="AlphaFoldDB" id="A0A2M9Q8M6"/>